<evidence type="ECO:0000256" key="3">
    <source>
        <dbReference type="PROSITE-ProRule" id="PRU00023"/>
    </source>
</evidence>
<evidence type="ECO:0000256" key="1">
    <source>
        <dbReference type="ARBA" id="ARBA00022737"/>
    </source>
</evidence>
<sequence>MSTMLIGAHEPLAVEVAATIRAGDVRGLQELLAAHPGLAAARLGDELVNRTLLHVATDWPGHFPNGPVVVAALVAAGADVGARFTGPHAETPLHWAASCDDVAVLDTLLDLGADIEIDGSVIAGGTAIADAVAFGQWRAARRLYERGARTTLWQAAGLGELDRVAAYFAPGTPPPPAIEITEALWCACHGGQQSTAAYLRDRGGDIDWVGYDELTPLDAAVRGDHAEVVAWLEGLGARSAKEERA</sequence>
<dbReference type="EMBL" id="CP108253">
    <property type="protein sequence ID" value="WTU39111.1"/>
    <property type="molecule type" value="Genomic_DNA"/>
</dbReference>
<dbReference type="InterPro" id="IPR002110">
    <property type="entry name" value="Ankyrin_rpt"/>
</dbReference>
<evidence type="ECO:0000256" key="2">
    <source>
        <dbReference type="ARBA" id="ARBA00023043"/>
    </source>
</evidence>
<evidence type="ECO:0000313" key="4">
    <source>
        <dbReference type="EMBL" id="WTU39111.1"/>
    </source>
</evidence>
<feature type="repeat" description="ANK" evidence="3">
    <location>
        <begin position="88"/>
        <end position="120"/>
    </location>
</feature>
<dbReference type="PROSITE" id="PS50297">
    <property type="entry name" value="ANK_REP_REGION"/>
    <property type="match status" value="1"/>
</dbReference>
<organism evidence="4">
    <name type="scientific">Streptomyces sp. NBC_00060</name>
    <dbReference type="NCBI Taxonomy" id="2975636"/>
    <lineage>
        <taxon>Bacteria</taxon>
        <taxon>Bacillati</taxon>
        <taxon>Actinomycetota</taxon>
        <taxon>Actinomycetes</taxon>
        <taxon>Kitasatosporales</taxon>
        <taxon>Streptomycetaceae</taxon>
        <taxon>Streptomyces</taxon>
    </lineage>
</organism>
<dbReference type="Pfam" id="PF00023">
    <property type="entry name" value="Ank"/>
    <property type="match status" value="1"/>
</dbReference>
<dbReference type="SUPFAM" id="SSF48403">
    <property type="entry name" value="Ankyrin repeat"/>
    <property type="match status" value="1"/>
</dbReference>
<dbReference type="InterPro" id="IPR036770">
    <property type="entry name" value="Ankyrin_rpt-contain_sf"/>
</dbReference>
<dbReference type="SMART" id="SM00248">
    <property type="entry name" value="ANK"/>
    <property type="match status" value="4"/>
</dbReference>
<keyword evidence="2 3" id="KW-0040">ANK repeat</keyword>
<dbReference type="AlphaFoldDB" id="A0AAU2GTJ0"/>
<reference evidence="4" key="1">
    <citation type="submission" date="2022-10" db="EMBL/GenBank/DDBJ databases">
        <title>The complete genomes of actinobacterial strains from the NBC collection.</title>
        <authorList>
            <person name="Joergensen T.S."/>
            <person name="Alvarez Arevalo M."/>
            <person name="Sterndorff E.B."/>
            <person name="Faurdal D."/>
            <person name="Vuksanovic O."/>
            <person name="Mourched A.-S."/>
            <person name="Charusanti P."/>
            <person name="Shaw S."/>
            <person name="Blin K."/>
            <person name="Weber T."/>
        </authorList>
    </citation>
    <scope>NUCLEOTIDE SEQUENCE</scope>
    <source>
        <strain evidence="4">NBC_00060</strain>
    </source>
</reference>
<dbReference type="PANTHER" id="PTHR24198:SF165">
    <property type="entry name" value="ANKYRIN REPEAT-CONTAINING PROTEIN-RELATED"/>
    <property type="match status" value="1"/>
</dbReference>
<proteinExistence type="predicted"/>
<keyword evidence="1" id="KW-0677">Repeat</keyword>
<dbReference type="Gene3D" id="1.25.40.20">
    <property type="entry name" value="Ankyrin repeat-containing domain"/>
    <property type="match status" value="2"/>
</dbReference>
<gene>
    <name evidence="4" type="ORF">OHV25_05715</name>
</gene>
<name>A0AAU2GTJ0_9ACTN</name>
<accession>A0AAU2GTJ0</accession>
<dbReference type="PANTHER" id="PTHR24198">
    <property type="entry name" value="ANKYRIN REPEAT AND PROTEIN KINASE DOMAIN-CONTAINING PROTEIN"/>
    <property type="match status" value="1"/>
</dbReference>
<dbReference type="PROSITE" id="PS50088">
    <property type="entry name" value="ANK_REPEAT"/>
    <property type="match status" value="1"/>
</dbReference>
<protein>
    <submittedName>
        <fullName evidence="4">Ankyrin repeat domain-containing protein</fullName>
    </submittedName>
</protein>